<keyword evidence="1" id="KW-0812">Transmembrane</keyword>
<dbReference type="EMBL" id="LKHV01000005">
    <property type="protein sequence ID" value="KRG18738.1"/>
    <property type="molecule type" value="Genomic_DNA"/>
</dbReference>
<dbReference type="InterPro" id="IPR045584">
    <property type="entry name" value="Pilin-like"/>
</dbReference>
<dbReference type="AlphaFoldDB" id="A0A0Q9YMS2"/>
<dbReference type="SUPFAM" id="SSF54523">
    <property type="entry name" value="Pili subunits"/>
    <property type="match status" value="1"/>
</dbReference>
<sequence length="152" mass="16937">MCSSNKAADGYSLLEMMLVLIITAILGIVGFSFSSTYNRFHAHTVSDEIYTLLNAAASFARQSKHSILVRCDVKQHTMTVMRLDPLTKTPHNINHIDVVSISPSLKMICPEQVQFNPDGSVLILDKDKNKDEIQYRIGGQVISIDGQTSYVY</sequence>
<protein>
    <submittedName>
        <fullName evidence="2">Uncharacterized protein</fullName>
    </submittedName>
</protein>
<evidence type="ECO:0000256" key="1">
    <source>
        <dbReference type="SAM" id="Phobius"/>
    </source>
</evidence>
<dbReference type="RefSeq" id="WP_057624329.1">
    <property type="nucleotide sequence ID" value="NZ_LKHV02000001.1"/>
</dbReference>
<dbReference type="EMBL" id="LKHV02000001">
    <property type="protein sequence ID" value="MCS5709654.1"/>
    <property type="molecule type" value="Genomic_DNA"/>
</dbReference>
<keyword evidence="1" id="KW-0472">Membrane</keyword>
<evidence type="ECO:0000313" key="4">
    <source>
        <dbReference type="Proteomes" id="UP000051494"/>
    </source>
</evidence>
<dbReference type="STRING" id="437022.CC99x_01219"/>
<reference evidence="2" key="1">
    <citation type="submission" date="2015-09" db="EMBL/GenBank/DDBJ databases">
        <title>Draft Genome Sequences of Two Novel Amoeba-resistant Intranuclear Bacteria, Candidatus Berkiella cookevillensis and Candidatus Berkiella aquae.</title>
        <authorList>
            <person name="Mehari Y.T."/>
            <person name="Arivett B.A."/>
            <person name="Farone A.L."/>
            <person name="Gunderson J.H."/>
            <person name="Farone M.B."/>
        </authorList>
    </citation>
    <scope>NUCLEOTIDE SEQUENCE [LARGE SCALE GENOMIC DNA]</scope>
    <source>
        <strain evidence="2">CC99</strain>
    </source>
</reference>
<accession>A0A0Q9YMS2</accession>
<gene>
    <name evidence="3" type="ORF">CC99x_012180</name>
    <name evidence="2" type="ORF">CC99x_01219</name>
</gene>
<comment type="caution">
    <text evidence="2">The sequence shown here is derived from an EMBL/GenBank/DDBJ whole genome shotgun (WGS) entry which is preliminary data.</text>
</comment>
<reference evidence="3" key="2">
    <citation type="journal article" date="2016" name="Genome Announc.">
        <title>Draft Genome Sequences of Two Novel Amoeba-Resistant Intranuclear Bacteria, 'Candidatus Berkiella cookevillensis' and 'Candidatus Berkiella aquae'.</title>
        <authorList>
            <person name="Mehari Y.T."/>
            <person name="Arivett B.A."/>
            <person name="Farone A.L."/>
            <person name="Gunderson J.H."/>
            <person name="Farone M.B."/>
        </authorList>
    </citation>
    <scope>NUCLEOTIDE SEQUENCE</scope>
    <source>
        <strain evidence="3">CC99</strain>
    </source>
</reference>
<evidence type="ECO:0000313" key="3">
    <source>
        <dbReference type="EMBL" id="MCS5709654.1"/>
    </source>
</evidence>
<reference evidence="3" key="3">
    <citation type="submission" date="2021-06" db="EMBL/GenBank/DDBJ databases">
        <title>Genomic Description and Analysis of Intracellular Bacteria, Candidatus Berkiella cookevillensis and Candidatus Berkiella aquae.</title>
        <authorList>
            <person name="Kidane D.T."/>
            <person name="Mehari Y.T."/>
            <person name="Rice F.C."/>
            <person name="Arivett B.A."/>
            <person name="Farone A.L."/>
            <person name="Berk S.G."/>
            <person name="Farone M.B."/>
        </authorList>
    </citation>
    <scope>NUCLEOTIDE SEQUENCE</scope>
    <source>
        <strain evidence="3">CC99</strain>
    </source>
</reference>
<dbReference type="Proteomes" id="UP000051494">
    <property type="component" value="Unassembled WGS sequence"/>
</dbReference>
<feature type="transmembrane region" description="Helical" evidence="1">
    <location>
        <begin position="12"/>
        <end position="33"/>
    </location>
</feature>
<keyword evidence="1" id="KW-1133">Transmembrane helix</keyword>
<organism evidence="2">
    <name type="scientific">Candidatus Berkiella cookevillensis</name>
    <dbReference type="NCBI Taxonomy" id="437022"/>
    <lineage>
        <taxon>Bacteria</taxon>
        <taxon>Pseudomonadati</taxon>
        <taxon>Pseudomonadota</taxon>
        <taxon>Gammaproteobacteria</taxon>
        <taxon>Candidatus Berkiellales</taxon>
        <taxon>Candidatus Berkiellaceae</taxon>
        <taxon>Candidatus Berkiella</taxon>
    </lineage>
</organism>
<proteinExistence type="predicted"/>
<name>A0A0Q9YMS2_9GAMM</name>
<evidence type="ECO:0000313" key="2">
    <source>
        <dbReference type="EMBL" id="KRG18738.1"/>
    </source>
</evidence>
<keyword evidence="4" id="KW-1185">Reference proteome</keyword>